<name>C8PI19_9BACT</name>
<dbReference type="STRING" id="824.CGRAC_1752"/>
<comment type="caution">
    <text evidence="2">The sequence shown here is derived from an EMBL/GenBank/DDBJ whole genome shotgun (WGS) entry which is preliminary data.</text>
</comment>
<dbReference type="EMBL" id="ACYG01000024">
    <property type="protein sequence ID" value="EEV17783.1"/>
    <property type="molecule type" value="Genomic_DNA"/>
</dbReference>
<proteinExistence type="predicted"/>
<protein>
    <submittedName>
        <fullName evidence="2">Uncharacterized protein</fullName>
    </submittedName>
</protein>
<accession>C8PI19</accession>
<sequence length="155" mass="17349">MIFTVKILKEKVYFKGENMEKSTAIFGSITALILLFIVLTLLVLKSKSANSKEFIPEKKATIKEKVSFNGEDIERLKLIFSGITAISLLTIAIILFGVCVHYYKGVGFYLETDLYVPSTISIESIRAPIGIDYINRIGYSDTIDVNADVTIKNLR</sequence>
<organism evidence="2 3">
    <name type="scientific">Campylobacter gracilis RM3268</name>
    <dbReference type="NCBI Taxonomy" id="553220"/>
    <lineage>
        <taxon>Bacteria</taxon>
        <taxon>Pseudomonadati</taxon>
        <taxon>Campylobacterota</taxon>
        <taxon>Epsilonproteobacteria</taxon>
        <taxon>Campylobacterales</taxon>
        <taxon>Campylobacteraceae</taxon>
        <taxon>Campylobacter</taxon>
    </lineage>
</organism>
<reference evidence="2 3" key="1">
    <citation type="submission" date="2009-07" db="EMBL/GenBank/DDBJ databases">
        <authorList>
            <person name="Madupu R."/>
            <person name="Sebastian Y."/>
            <person name="Durkin A.S."/>
            <person name="Torralba M."/>
            <person name="Methe B."/>
            <person name="Sutton G.G."/>
            <person name="Strausberg R.L."/>
            <person name="Nelson K.E."/>
        </authorList>
    </citation>
    <scope>NUCLEOTIDE SEQUENCE [LARGE SCALE GENOMIC DNA]</scope>
    <source>
        <strain evidence="2 3">RM3268</strain>
    </source>
</reference>
<evidence type="ECO:0000313" key="2">
    <source>
        <dbReference type="EMBL" id="EEV17783.1"/>
    </source>
</evidence>
<dbReference type="Proteomes" id="UP000005709">
    <property type="component" value="Unassembled WGS sequence"/>
</dbReference>
<dbReference type="AlphaFoldDB" id="C8PI19"/>
<feature type="transmembrane region" description="Helical" evidence="1">
    <location>
        <begin position="78"/>
        <end position="103"/>
    </location>
</feature>
<evidence type="ECO:0000313" key="3">
    <source>
        <dbReference type="Proteomes" id="UP000005709"/>
    </source>
</evidence>
<keyword evidence="1" id="KW-1133">Transmembrane helix</keyword>
<keyword evidence="1" id="KW-0472">Membrane</keyword>
<keyword evidence="1" id="KW-0812">Transmembrane</keyword>
<gene>
    <name evidence="2" type="ORF">CAMGR0001_0617</name>
</gene>
<keyword evidence="3" id="KW-1185">Reference proteome</keyword>
<evidence type="ECO:0000256" key="1">
    <source>
        <dbReference type="SAM" id="Phobius"/>
    </source>
</evidence>
<feature type="transmembrane region" description="Helical" evidence="1">
    <location>
        <begin position="24"/>
        <end position="44"/>
    </location>
</feature>